<proteinExistence type="predicted"/>
<keyword evidence="4" id="KW-1185">Reference proteome</keyword>
<dbReference type="AlphaFoldDB" id="A0A6G8AT42"/>
<protein>
    <recommendedName>
        <fullName evidence="5">Gram-positive cocci surface proteins LPxTG domain-containing protein</fullName>
    </recommendedName>
</protein>
<name>A0A6G8AT42_9ENTE</name>
<dbReference type="EMBL" id="CP049887">
    <property type="protein sequence ID" value="QIL48234.1"/>
    <property type="molecule type" value="Genomic_DNA"/>
</dbReference>
<feature type="chain" id="PRO_5026124645" description="Gram-positive cocci surface proteins LPxTG domain-containing protein" evidence="2">
    <location>
        <begin position="27"/>
        <end position="107"/>
    </location>
</feature>
<keyword evidence="2" id="KW-0732">Signal</keyword>
<feature type="transmembrane region" description="Helical" evidence="1">
    <location>
        <begin position="73"/>
        <end position="94"/>
    </location>
</feature>
<keyword evidence="1" id="KW-1133">Transmembrane helix</keyword>
<evidence type="ECO:0000313" key="4">
    <source>
        <dbReference type="Proteomes" id="UP000501747"/>
    </source>
</evidence>
<dbReference type="Proteomes" id="UP000501747">
    <property type="component" value="Chromosome"/>
</dbReference>
<dbReference type="KEGG" id="vhy:G7082_06890"/>
<accession>A0A6G8AT42</accession>
<keyword evidence="1" id="KW-0472">Membrane</keyword>
<sequence length="107" mass="12148">MKLFKLSCLVLLFISLSLAVPSLVSANDDHKTQAEVILKKTKDSEPKPTKPKESIYTPEKAKPVRFLPQTGEIVASFMYIIIGLCFLIFILGMLMNRATKIDVRWDY</sequence>
<evidence type="ECO:0008006" key="5">
    <source>
        <dbReference type="Google" id="ProtNLM"/>
    </source>
</evidence>
<gene>
    <name evidence="3" type="ORF">G7082_06890</name>
</gene>
<reference evidence="3 4" key="1">
    <citation type="submission" date="2020-03" db="EMBL/GenBank/DDBJ databases">
        <title>Vagococcus sp. nov., isolated from beetles.</title>
        <authorList>
            <person name="Hyun D.-W."/>
            <person name="Bae J.-W."/>
        </authorList>
    </citation>
    <scope>NUCLEOTIDE SEQUENCE [LARGE SCALE GENOMIC DNA]</scope>
    <source>
        <strain evidence="3 4">HDW17B</strain>
    </source>
</reference>
<feature type="signal peptide" evidence="2">
    <location>
        <begin position="1"/>
        <end position="26"/>
    </location>
</feature>
<organism evidence="3 4">
    <name type="scientific">Vagococcus hydrophili</name>
    <dbReference type="NCBI Taxonomy" id="2714947"/>
    <lineage>
        <taxon>Bacteria</taxon>
        <taxon>Bacillati</taxon>
        <taxon>Bacillota</taxon>
        <taxon>Bacilli</taxon>
        <taxon>Lactobacillales</taxon>
        <taxon>Enterococcaceae</taxon>
        <taxon>Vagococcus</taxon>
    </lineage>
</organism>
<evidence type="ECO:0000313" key="3">
    <source>
        <dbReference type="EMBL" id="QIL48234.1"/>
    </source>
</evidence>
<keyword evidence="1" id="KW-0812">Transmembrane</keyword>
<evidence type="ECO:0000256" key="1">
    <source>
        <dbReference type="SAM" id="Phobius"/>
    </source>
</evidence>
<evidence type="ECO:0000256" key="2">
    <source>
        <dbReference type="SAM" id="SignalP"/>
    </source>
</evidence>
<dbReference type="RefSeq" id="WP_166034382.1">
    <property type="nucleotide sequence ID" value="NZ_CP049887.1"/>
</dbReference>